<feature type="active site" evidence="9">
    <location>
        <position position="194"/>
    </location>
</feature>
<protein>
    <recommendedName>
        <fullName evidence="9">tRNA (guanine-N(7)-)-methyltransferase</fullName>
        <ecNumber evidence="9">2.1.1.33</ecNumber>
    </recommendedName>
    <alternativeName>
        <fullName evidence="9">tRNA (guanine(46)-N(7))-methyltransferase</fullName>
    </alternativeName>
    <alternativeName>
        <fullName evidence="9">tRNA(m7G46)-methyltransferase</fullName>
    </alternativeName>
</protein>
<evidence type="ECO:0000256" key="3">
    <source>
        <dbReference type="ARBA" id="ARBA00022603"/>
    </source>
</evidence>
<proteinExistence type="inferred from homology"/>
<dbReference type="GO" id="GO:0043527">
    <property type="term" value="C:tRNA methyltransferase complex"/>
    <property type="evidence" value="ECO:0007669"/>
    <property type="project" value="TreeGrafter"/>
</dbReference>
<dbReference type="SUPFAM" id="SSF53335">
    <property type="entry name" value="S-adenosyl-L-methionine-dependent methyltransferases"/>
    <property type="match status" value="1"/>
</dbReference>
<evidence type="ECO:0000256" key="10">
    <source>
        <dbReference type="SAM" id="MobiDB-lite"/>
    </source>
</evidence>
<dbReference type="NCBIfam" id="TIGR00091">
    <property type="entry name" value="tRNA (guanosine(46)-N7)-methyltransferase TrmB"/>
    <property type="match status" value="1"/>
</dbReference>
<dbReference type="Gene3D" id="3.40.50.150">
    <property type="entry name" value="Vaccinia Virus protein VP39"/>
    <property type="match status" value="1"/>
</dbReference>
<dbReference type="InterPro" id="IPR003358">
    <property type="entry name" value="tRNA_(Gua-N-7)_MeTrfase_Trmb"/>
</dbReference>
<feature type="binding site" evidence="9">
    <location>
        <begin position="269"/>
        <end position="271"/>
    </location>
    <ligand>
        <name>S-adenosyl-L-methionine</name>
        <dbReference type="ChEBI" id="CHEBI:59789"/>
    </ligand>
</feature>
<dbReference type="HAMAP" id="MF_03055">
    <property type="entry name" value="tRNA_methyltr_TrmB_euk"/>
    <property type="match status" value="1"/>
</dbReference>
<gene>
    <name evidence="11" type="ORF">CCAE0312_LOCUS2969</name>
</gene>
<dbReference type="GO" id="GO:0008176">
    <property type="term" value="F:tRNA (guanine(46)-N7)-methyltransferase activity"/>
    <property type="evidence" value="ECO:0007669"/>
    <property type="project" value="UniProtKB-UniRule"/>
</dbReference>
<comment type="similarity">
    <text evidence="9">Belongs to the class I-like SAM-binding methyltransferase superfamily. TrmB family.</text>
</comment>
<keyword evidence="4 9" id="KW-0808">Transferase</keyword>
<evidence type="ECO:0000256" key="5">
    <source>
        <dbReference type="ARBA" id="ARBA00022691"/>
    </source>
</evidence>
<dbReference type="InterPro" id="IPR025763">
    <property type="entry name" value="Trm8_euk"/>
</dbReference>
<evidence type="ECO:0000256" key="6">
    <source>
        <dbReference type="ARBA" id="ARBA00022694"/>
    </source>
</evidence>
<organism evidence="11">
    <name type="scientific">Compsopogon caeruleus</name>
    <dbReference type="NCBI Taxonomy" id="31354"/>
    <lineage>
        <taxon>Eukaryota</taxon>
        <taxon>Rhodophyta</taxon>
        <taxon>Compsopogonophyceae</taxon>
        <taxon>Compsopogonales</taxon>
        <taxon>Compsopogonaceae</taxon>
        <taxon>Compsopogon</taxon>
    </lineage>
</organism>
<sequence length="301" mass="35066">MSEEGDRIELGQLAGEDGDEEDEDGDVDEDEEEDHGHPSVAVKKIRKVNKRFYRTRAHSNPLNDGFYKVLPRAPREMDWAAQFPAWRERTRDVSDAIDRNELAPYPQRQWFVDVGSGYGGLLAAMAPEYPDVWFVGLEIRERVMEFCEARLQRLRQDHPGKFDHLTYIRTNAMRFMPNFFVKQQIDKMFFCYCDPHFKKRKWRQRIISSKLLAEYAFVLKDGAVVYTVTDVKDLHEWMVGKFHSHPLFETLSDEQLAVDPIVPYVRDKTDEAIKVAKNGGSKYLACFRRLPNPPLSDQGET</sequence>
<dbReference type="Pfam" id="PF02390">
    <property type="entry name" value="Methyltransf_4"/>
    <property type="match status" value="1"/>
</dbReference>
<feature type="binding site" evidence="9">
    <location>
        <begin position="138"/>
        <end position="139"/>
    </location>
    <ligand>
        <name>S-adenosyl-L-methionine</name>
        <dbReference type="ChEBI" id="CHEBI:59789"/>
    </ligand>
</feature>
<comment type="pathway">
    <text evidence="9">tRNA modification; N(7)-methylguanine-tRNA biosynthesis.</text>
</comment>
<dbReference type="PANTHER" id="PTHR23417:SF16">
    <property type="entry name" value="TRNA (GUANINE-N(7)-)-METHYLTRANSFERASE"/>
    <property type="match status" value="1"/>
</dbReference>
<evidence type="ECO:0000256" key="1">
    <source>
        <dbReference type="ARBA" id="ARBA00000142"/>
    </source>
</evidence>
<feature type="region of interest" description="Disordered" evidence="10">
    <location>
        <begin position="1"/>
        <end position="39"/>
    </location>
</feature>
<dbReference type="AlphaFoldDB" id="A0A7S1TBG9"/>
<name>A0A7S1TBG9_9RHOD</name>
<keyword evidence="8 9" id="KW-0539">Nucleus</keyword>
<feature type="binding site" evidence="9">
    <location>
        <begin position="171"/>
        <end position="172"/>
    </location>
    <ligand>
        <name>S-adenosyl-L-methionine</name>
        <dbReference type="ChEBI" id="CHEBI:59789"/>
    </ligand>
</feature>
<keyword evidence="2 9" id="KW-0820">tRNA-binding</keyword>
<comment type="subcellular location">
    <subcellularLocation>
        <location evidence="9">Nucleus</location>
    </subcellularLocation>
</comment>
<dbReference type="PANTHER" id="PTHR23417">
    <property type="entry name" value="3-DEOXY-D-MANNO-OCTULOSONIC-ACID TRANSFERASE/TRNA GUANINE-N 7 - -METHYLTRANSFERASE"/>
    <property type="match status" value="1"/>
</dbReference>
<dbReference type="EMBL" id="HBGH01005532">
    <property type="protein sequence ID" value="CAD9230915.1"/>
    <property type="molecule type" value="Transcribed_RNA"/>
</dbReference>
<reference evidence="11" key="1">
    <citation type="submission" date="2021-01" db="EMBL/GenBank/DDBJ databases">
        <authorList>
            <person name="Corre E."/>
            <person name="Pelletier E."/>
            <person name="Niang G."/>
            <person name="Scheremetjew M."/>
            <person name="Finn R."/>
            <person name="Kale V."/>
            <person name="Holt S."/>
            <person name="Cochrane G."/>
            <person name="Meng A."/>
            <person name="Brown T."/>
            <person name="Cohen L."/>
        </authorList>
    </citation>
    <scope>NUCLEOTIDE SEQUENCE</scope>
    <source>
        <strain evidence="11">SAG 36.94</strain>
    </source>
</reference>
<dbReference type="UniPathway" id="UPA00989"/>
<dbReference type="EC" id="2.1.1.33" evidence="9"/>
<keyword evidence="5 9" id="KW-0949">S-adenosyl-L-methionine</keyword>
<feature type="binding site" evidence="9">
    <location>
        <position position="191"/>
    </location>
    <ligand>
        <name>S-adenosyl-L-methionine</name>
        <dbReference type="ChEBI" id="CHEBI:59789"/>
    </ligand>
</feature>
<keyword evidence="7 9" id="KW-0694">RNA-binding</keyword>
<comment type="function">
    <text evidence="9">Catalyzes the formation of N(7)-methylguanine at position 46 (m7G46) in tRNA.</text>
</comment>
<dbReference type="CDD" id="cd02440">
    <property type="entry name" value="AdoMet_MTases"/>
    <property type="match status" value="1"/>
</dbReference>
<evidence type="ECO:0000256" key="4">
    <source>
        <dbReference type="ARBA" id="ARBA00022679"/>
    </source>
</evidence>
<comment type="catalytic activity">
    <reaction evidence="1 9">
        <text>guanosine(46) in tRNA + S-adenosyl-L-methionine = N(7)-methylguanosine(46) in tRNA + S-adenosyl-L-homocysteine</text>
        <dbReference type="Rhea" id="RHEA:42708"/>
        <dbReference type="Rhea" id="RHEA-COMP:10188"/>
        <dbReference type="Rhea" id="RHEA-COMP:10189"/>
        <dbReference type="ChEBI" id="CHEBI:57856"/>
        <dbReference type="ChEBI" id="CHEBI:59789"/>
        <dbReference type="ChEBI" id="CHEBI:74269"/>
        <dbReference type="ChEBI" id="CHEBI:74480"/>
        <dbReference type="EC" id="2.1.1.33"/>
    </reaction>
</comment>
<feature type="binding site" evidence="9">
    <location>
        <position position="115"/>
    </location>
    <ligand>
        <name>S-adenosyl-L-methionine</name>
        <dbReference type="ChEBI" id="CHEBI:59789"/>
    </ligand>
</feature>
<evidence type="ECO:0000313" key="11">
    <source>
        <dbReference type="EMBL" id="CAD9230915.1"/>
    </source>
</evidence>
<keyword evidence="3 9" id="KW-0489">Methyltransferase</keyword>
<dbReference type="InterPro" id="IPR029063">
    <property type="entry name" value="SAM-dependent_MTases_sf"/>
</dbReference>
<keyword evidence="6 9" id="KW-0819">tRNA processing</keyword>
<evidence type="ECO:0000256" key="7">
    <source>
        <dbReference type="ARBA" id="ARBA00022884"/>
    </source>
</evidence>
<evidence type="ECO:0000256" key="8">
    <source>
        <dbReference type="ARBA" id="ARBA00023242"/>
    </source>
</evidence>
<dbReference type="GO" id="GO:0005634">
    <property type="term" value="C:nucleus"/>
    <property type="evidence" value="ECO:0007669"/>
    <property type="project" value="UniProtKB-SubCell"/>
</dbReference>
<dbReference type="GO" id="GO:0000049">
    <property type="term" value="F:tRNA binding"/>
    <property type="evidence" value="ECO:0007669"/>
    <property type="project" value="UniProtKB-UniRule"/>
</dbReference>
<feature type="compositionally biased region" description="Acidic residues" evidence="10">
    <location>
        <begin position="16"/>
        <end position="33"/>
    </location>
</feature>
<dbReference type="PROSITE" id="PS51625">
    <property type="entry name" value="SAM_MT_TRMB"/>
    <property type="match status" value="1"/>
</dbReference>
<accession>A0A7S1TBG9</accession>
<evidence type="ECO:0000256" key="9">
    <source>
        <dbReference type="HAMAP-Rule" id="MF_03055"/>
    </source>
</evidence>
<evidence type="ECO:0000256" key="2">
    <source>
        <dbReference type="ARBA" id="ARBA00022555"/>
    </source>
</evidence>